<proteinExistence type="predicted"/>
<comment type="caution">
    <text evidence="1">The sequence shown here is derived from an EMBL/GenBank/DDBJ whole genome shotgun (WGS) entry which is preliminary data.</text>
</comment>
<dbReference type="EMBL" id="MAYG01000001">
    <property type="protein sequence ID" value="OCA73547.1"/>
    <property type="molecule type" value="Genomic_DNA"/>
</dbReference>
<protein>
    <submittedName>
        <fullName evidence="1">Uncharacterized protein</fullName>
    </submittedName>
</protein>
<gene>
    <name evidence="1" type="ORF">BBI00_03965</name>
</gene>
<evidence type="ECO:0000313" key="1">
    <source>
        <dbReference type="EMBL" id="OCA73547.1"/>
    </source>
</evidence>
<dbReference type="OrthoDB" id="982108at2"/>
<sequence>MKTIVLSVCFLPGLFFTQNNSTGIDFSVPENSLYLKSIIDRNQFFGLESIVKSPGGIIYRFWNTRTCIEVSNINGTVKGKVVLAVKNQDNESYFRKSYELSHDQTENVFNIINQYDIDHFPTDSKIKGWIQGFDGNVIDIESNIDQHYIYKKYWTPGFQNIPESKIIMNITDDIEKATAVAALIKKFDSEIKAICYRFYGTAYSICKIMTKKEMRKLKKKKNRL</sequence>
<name>A0A1B8ZPR9_9FLAO</name>
<dbReference type="RefSeq" id="WP_065397552.1">
    <property type="nucleotide sequence ID" value="NZ_JBCNJS010000002.1"/>
</dbReference>
<organism evidence="1 2">
    <name type="scientific">Chryseobacterium arthrosphaerae</name>
    <dbReference type="NCBI Taxonomy" id="651561"/>
    <lineage>
        <taxon>Bacteria</taxon>
        <taxon>Pseudomonadati</taxon>
        <taxon>Bacteroidota</taxon>
        <taxon>Flavobacteriia</taxon>
        <taxon>Flavobacteriales</taxon>
        <taxon>Weeksellaceae</taxon>
        <taxon>Chryseobacterium group</taxon>
        <taxon>Chryseobacterium</taxon>
    </lineage>
</organism>
<accession>A0A1B8ZPR9</accession>
<evidence type="ECO:0000313" key="2">
    <source>
        <dbReference type="Proteomes" id="UP000093432"/>
    </source>
</evidence>
<dbReference type="STRING" id="651561.BBI00_03965"/>
<dbReference type="AlphaFoldDB" id="A0A1B8ZPR9"/>
<dbReference type="Proteomes" id="UP000093432">
    <property type="component" value="Unassembled WGS sequence"/>
</dbReference>
<reference evidence="2" key="1">
    <citation type="submission" date="2016-07" db="EMBL/GenBank/DDBJ databases">
        <authorList>
            <person name="Florea S."/>
            <person name="Webb J.S."/>
            <person name="Jaromczyk J."/>
            <person name="Schardl C.L."/>
        </authorList>
    </citation>
    <scope>NUCLEOTIDE SEQUENCE [LARGE SCALE GENOMIC DNA]</scope>
    <source>
        <strain evidence="2">CC-VM-7</strain>
    </source>
</reference>